<evidence type="ECO:0000259" key="3">
    <source>
        <dbReference type="PROSITE" id="PS50211"/>
    </source>
</evidence>
<feature type="compositionally biased region" description="Basic and acidic residues" evidence="2">
    <location>
        <begin position="212"/>
        <end position="221"/>
    </location>
</feature>
<evidence type="ECO:0000313" key="4">
    <source>
        <dbReference type="EMBL" id="WVN89327.1"/>
    </source>
</evidence>
<feature type="compositionally biased region" description="Low complexity" evidence="2">
    <location>
        <begin position="77"/>
        <end position="93"/>
    </location>
</feature>
<dbReference type="RefSeq" id="XP_066070027.1">
    <property type="nucleotide sequence ID" value="XM_066213930.1"/>
</dbReference>
<dbReference type="GO" id="GO:0031410">
    <property type="term" value="C:cytoplasmic vesicle"/>
    <property type="evidence" value="ECO:0007669"/>
    <property type="project" value="TreeGrafter"/>
</dbReference>
<sequence length="1215" mass="133093">MALGSTDRSMVPKKHHKSSPFPATPFLHSAESRRQPTYHEKYYSYKASETSLDQQVVDIVADYITSSSVQANAPTQSSRLSPSRNSSIASLSSPPSPPYPSSVLSEESAPTHHPYARGSIRPTRIKGRTTMSTRAPGIMEETEEQDELRGLQSESKLVLGGLDRFNQSSASVGSRHKADKMLGLDPNAKLASLYLVSGLGKSGPQSNAPQGDDTRTRKDSKTSTFTNGGLSKDLRGKHVPDAGPGGAQKLVSKALKFAHPRDTNIARERLGSTFSGFPDSSAAELNQPATTNTSSKINSSATELVFHGVTLTVWTHADKERALQLKAIKSRSDRLKLGTQNSLNSMNPVSPNYQPPGHRKASTTSEKKRPRRSLGRVLRNQSEADITLGSETETGVSDSDREGALGRRGTGWVEKMSIVESVPEDVKAVFDEQVDVFWMPYAITMVSRFPIYDMLQDYLRLSWARFSKNARVHMTQVSRLLNTLPPRPGSIIHLPVGTSPDDEVVLEGYMPGGLIDFDRGLVKVDFQIWPLFQALDLDHIITCAEIALSNSGRVIFCSKHPAMLNIAVSSLKYLVELRGWSGITVPIIHARDATFLIEDPGPYIIGMSTECRYLLAPPGEVAIVDLDSNSLSCRTPPVNVISPRHRREKVKQRLLAALGPSYPSDRSIPMEFKVSYPKGTFRPLNKMTWSKGDRPTFLGERLRSPGWWKFESVIEVFDKFLTDKHKKPTLIQRLTRFGVGRAQAQLTVGEQLAKAMMRRRALHYVEARDDLEVKVAKINKRLLKLIEEGEHWKSQFEAFEKYADKLTIEANELKTKIERERREAKRLSSIATEQTKTNLELEEKLKATEGARAEAMRQLSDMHHSIQELEREREEIMNSIEMQIAGALDNYLPPPPSPTRPGSPVDDSGAVSISSSHLTKKDRPLTAISQRSDLSGMTGLSVLGHAKEERKKTPLRGGSVVETVQSGSKAYDRGVLENSIAERVANIQAKLELALSVVSSQRASSSMASHGSDSSEDDLTDAEPQSAEETTSSSAGDTTLAEPSLKALLIKADGLVLSQTVTEEASGEETDTETERGSPDSVSRPSSVLDPGTIETNDVPPSPTPPLSAILANDNSIKLQPKREVSTINSNFLSPDVGRVVAPKTSLKVKSKTTKTIPTPEGILLTHTHSDSESDSDQSNLTGPDVTAKDDSEANDVLNKRLSGLSTNIVVGKTF</sequence>
<evidence type="ECO:0000313" key="5">
    <source>
        <dbReference type="Proteomes" id="UP000094043"/>
    </source>
</evidence>
<gene>
    <name evidence="4" type="ORF">L203_104549</name>
</gene>
<dbReference type="PANTHER" id="PTHR12296">
    <property type="entry name" value="DENN DOMAIN-CONTAINING PROTEIN 4"/>
    <property type="match status" value="1"/>
</dbReference>
<feature type="compositionally biased region" description="Pro residues" evidence="2">
    <location>
        <begin position="892"/>
        <end position="901"/>
    </location>
</feature>
<feature type="region of interest" description="Disordered" evidence="2">
    <location>
        <begin position="1060"/>
        <end position="1110"/>
    </location>
</feature>
<dbReference type="GO" id="GO:0032483">
    <property type="term" value="P:regulation of Rab protein signal transduction"/>
    <property type="evidence" value="ECO:0007669"/>
    <property type="project" value="TreeGrafter"/>
</dbReference>
<reference evidence="4" key="3">
    <citation type="submission" date="2024-01" db="EMBL/GenBank/DDBJ databases">
        <authorList>
            <person name="Coelho M.A."/>
            <person name="David-Palma M."/>
            <person name="Shea T."/>
            <person name="Sun S."/>
            <person name="Cuomo C.A."/>
            <person name="Heitman J."/>
        </authorList>
    </citation>
    <scope>NUCLEOTIDE SEQUENCE</scope>
    <source>
        <strain evidence="4">CBS 7841</strain>
    </source>
</reference>
<dbReference type="Gene3D" id="1.20.1270.60">
    <property type="entry name" value="Arfaptin homology (AH) domain/BAR domain"/>
    <property type="match status" value="1"/>
</dbReference>
<dbReference type="PROSITE" id="PS50211">
    <property type="entry name" value="DENN"/>
    <property type="match status" value="1"/>
</dbReference>
<feature type="region of interest" description="Disordered" evidence="2">
    <location>
        <begin position="1152"/>
        <end position="1193"/>
    </location>
</feature>
<feature type="region of interest" description="Disordered" evidence="2">
    <location>
        <begin position="1"/>
        <end position="35"/>
    </location>
</feature>
<name>A0AAJ8M349_9TREE</name>
<accession>A0AAJ8M349</accession>
<dbReference type="PANTHER" id="PTHR12296:SF31">
    <property type="entry name" value="DENN (AEX-3) DOMAIN PROTEIN (AFU_ORTHOLOGUE AFUA_6G11200)"/>
    <property type="match status" value="1"/>
</dbReference>
<protein>
    <recommendedName>
        <fullName evidence="3">UDENN domain-containing protein</fullName>
    </recommendedName>
</protein>
<dbReference type="SMART" id="SM00799">
    <property type="entry name" value="DENN"/>
    <property type="match status" value="1"/>
</dbReference>
<feature type="region of interest" description="Disordered" evidence="2">
    <location>
        <begin position="888"/>
        <end position="964"/>
    </location>
</feature>
<dbReference type="Gene3D" id="3.40.50.11500">
    <property type="match status" value="1"/>
</dbReference>
<dbReference type="KEGG" id="cdep:91088759"/>
<feature type="compositionally biased region" description="Polar residues" evidence="2">
    <location>
        <begin position="1027"/>
        <end position="1037"/>
    </location>
</feature>
<feature type="compositionally biased region" description="Polar residues" evidence="2">
    <location>
        <begin position="379"/>
        <end position="397"/>
    </location>
</feature>
<evidence type="ECO:0000256" key="2">
    <source>
        <dbReference type="SAM" id="MobiDB-lite"/>
    </source>
</evidence>
<dbReference type="InterPro" id="IPR043153">
    <property type="entry name" value="DENN_C"/>
</dbReference>
<reference evidence="4" key="1">
    <citation type="submission" date="2016-06" db="EMBL/GenBank/DDBJ databases">
        <authorList>
            <person name="Cuomo C."/>
            <person name="Litvintseva A."/>
            <person name="Heitman J."/>
            <person name="Chen Y."/>
            <person name="Sun S."/>
            <person name="Springer D."/>
            <person name="Dromer F."/>
            <person name="Young S."/>
            <person name="Zeng Q."/>
            <person name="Chapman S."/>
            <person name="Gujja S."/>
            <person name="Saif S."/>
            <person name="Birren B."/>
        </authorList>
    </citation>
    <scope>NUCLEOTIDE SEQUENCE</scope>
    <source>
        <strain evidence="4">CBS 7841</strain>
    </source>
</reference>
<organism evidence="4 5">
    <name type="scientific">Cryptococcus depauperatus CBS 7841</name>
    <dbReference type="NCBI Taxonomy" id="1295531"/>
    <lineage>
        <taxon>Eukaryota</taxon>
        <taxon>Fungi</taxon>
        <taxon>Dikarya</taxon>
        <taxon>Basidiomycota</taxon>
        <taxon>Agaricomycotina</taxon>
        <taxon>Tremellomycetes</taxon>
        <taxon>Tremellales</taxon>
        <taxon>Cryptococcaceae</taxon>
        <taxon>Cryptococcus</taxon>
    </lineage>
</organism>
<dbReference type="InterPro" id="IPR037516">
    <property type="entry name" value="Tripartite_DENN"/>
</dbReference>
<feature type="domain" description="UDENN" evidence="3">
    <location>
        <begin position="358"/>
        <end position="749"/>
    </location>
</feature>
<dbReference type="Proteomes" id="UP000094043">
    <property type="component" value="Chromosome 5"/>
</dbReference>
<proteinExistence type="predicted"/>
<feature type="compositionally biased region" description="Polar residues" evidence="2">
    <location>
        <begin position="67"/>
        <end position="76"/>
    </location>
</feature>
<dbReference type="InterPro" id="IPR051696">
    <property type="entry name" value="DENN_Domain_GEFs"/>
</dbReference>
<dbReference type="GeneID" id="91088759"/>
<dbReference type="Pfam" id="PF02141">
    <property type="entry name" value="DENN"/>
    <property type="match status" value="1"/>
</dbReference>
<feature type="coiled-coil region" evidence="1">
    <location>
        <begin position="768"/>
        <end position="886"/>
    </location>
</feature>
<keyword evidence="1" id="KW-0175">Coiled coil</keyword>
<dbReference type="AlphaFoldDB" id="A0AAJ8M349"/>
<feature type="region of interest" description="Disordered" evidence="2">
    <location>
        <begin position="1005"/>
        <end position="1040"/>
    </location>
</feature>
<dbReference type="InterPro" id="IPR001194">
    <property type="entry name" value="cDENN_dom"/>
</dbReference>
<keyword evidence="5" id="KW-1185">Reference proteome</keyword>
<evidence type="ECO:0000256" key="1">
    <source>
        <dbReference type="SAM" id="Coils"/>
    </source>
</evidence>
<feature type="region of interest" description="Disordered" evidence="2">
    <location>
        <begin position="67"/>
        <end position="150"/>
    </location>
</feature>
<reference evidence="4" key="2">
    <citation type="journal article" date="2022" name="Elife">
        <title>Obligate sexual reproduction of a homothallic fungus closely related to the Cryptococcus pathogenic species complex.</title>
        <authorList>
            <person name="Passer A.R."/>
            <person name="Clancey S.A."/>
            <person name="Shea T."/>
            <person name="David-Palma M."/>
            <person name="Averette A.F."/>
            <person name="Boekhout T."/>
            <person name="Porcel B.M."/>
            <person name="Nowrousian M."/>
            <person name="Cuomo C.A."/>
            <person name="Sun S."/>
            <person name="Heitman J."/>
            <person name="Coelho M.A."/>
        </authorList>
    </citation>
    <scope>NUCLEOTIDE SEQUENCE</scope>
    <source>
        <strain evidence="4">CBS 7841</strain>
    </source>
</reference>
<feature type="compositionally biased region" description="Polar residues" evidence="2">
    <location>
        <begin position="338"/>
        <end position="352"/>
    </location>
</feature>
<feature type="region of interest" description="Disordered" evidence="2">
    <location>
        <begin position="336"/>
        <end position="407"/>
    </location>
</feature>
<dbReference type="InterPro" id="IPR027267">
    <property type="entry name" value="AH/BAR_dom_sf"/>
</dbReference>
<feature type="region of interest" description="Disordered" evidence="2">
    <location>
        <begin position="200"/>
        <end position="245"/>
    </location>
</feature>
<dbReference type="EMBL" id="CP143788">
    <property type="protein sequence ID" value="WVN89327.1"/>
    <property type="molecule type" value="Genomic_DNA"/>
</dbReference>